<dbReference type="InterPro" id="IPR002502">
    <property type="entry name" value="Amidase_domain"/>
</dbReference>
<dbReference type="Gene3D" id="2.30.30.40">
    <property type="entry name" value="SH3 Domains"/>
    <property type="match status" value="1"/>
</dbReference>
<comment type="caution">
    <text evidence="6">The sequence shown here is derived from an EMBL/GenBank/DDBJ whole genome shotgun (WGS) entry which is preliminary data.</text>
</comment>
<dbReference type="SUPFAM" id="SSF55846">
    <property type="entry name" value="N-acetylmuramoyl-L-alanine amidase-like"/>
    <property type="match status" value="1"/>
</dbReference>
<dbReference type="InterPro" id="IPR051206">
    <property type="entry name" value="NAMLAA_amidase_2"/>
</dbReference>
<dbReference type="Proteomes" id="UP000553016">
    <property type="component" value="Unassembled WGS sequence"/>
</dbReference>
<evidence type="ECO:0000256" key="3">
    <source>
        <dbReference type="ARBA" id="ARBA00022801"/>
    </source>
</evidence>
<dbReference type="EC" id="3.5.1.28" evidence="2"/>
<dbReference type="GO" id="GO:0071555">
    <property type="term" value="P:cell wall organization"/>
    <property type="evidence" value="ECO:0007669"/>
    <property type="project" value="UniProtKB-KW"/>
</dbReference>
<evidence type="ECO:0000256" key="2">
    <source>
        <dbReference type="ARBA" id="ARBA00011901"/>
    </source>
</evidence>
<keyword evidence="4" id="KW-0961">Cell wall biogenesis/degradation</keyword>
<dbReference type="Gene3D" id="3.40.80.10">
    <property type="entry name" value="Peptidoglycan recognition protein-like"/>
    <property type="match status" value="1"/>
</dbReference>
<gene>
    <name evidence="6" type="ORF">HCB35_15085</name>
</gene>
<dbReference type="RefSeq" id="WP_185541588.1">
    <property type="nucleotide sequence ID" value="NZ_JAARZA010000008.1"/>
</dbReference>
<dbReference type="InterPro" id="IPR003646">
    <property type="entry name" value="SH3-like_bac-type"/>
</dbReference>
<dbReference type="GO" id="GO:0009254">
    <property type="term" value="P:peptidoglycan turnover"/>
    <property type="evidence" value="ECO:0007669"/>
    <property type="project" value="TreeGrafter"/>
</dbReference>
<dbReference type="GO" id="GO:0008745">
    <property type="term" value="F:N-acetylmuramoyl-L-alanine amidase activity"/>
    <property type="evidence" value="ECO:0007669"/>
    <property type="project" value="UniProtKB-EC"/>
</dbReference>
<sequence length="363" mass="40313">MVTIKKDFLDVNPFSRPGTKLGKVKGVVIHWYGNPGSRAQANRNYWNSLKDGRGVYASAHYCIDQDGSVVQALPESELAYQVGSPKGYTQNALNKLSSYPNNCTIGIENAHPDAAGKFYDKDYSTCIELAADILKRNGLTHNDLWRHSDIVGKAYKDCPRYYTNNESEWILLKEAVRLKMAGGTASKPANPTYTVPPFSQAIGSIQTKMEMNLRKGPGVNYAVTKVVKKGTGLSAFESKNGWYRVSSGEWISGGDKYIYFNKKSDKPVVPSPVVPKKQYVYFPPKKGKWSVYPTSKPAQKQYAKGQINPDKFGGLTYPVLKDHGGWVFEISTDSFGRVKVYCHPDTGAITSWNGPGKWPNVQK</sequence>
<dbReference type="CDD" id="cd06583">
    <property type="entry name" value="PGRP"/>
    <property type="match status" value="1"/>
</dbReference>
<dbReference type="AlphaFoldDB" id="A0A842FAV8"/>
<dbReference type="InterPro" id="IPR036505">
    <property type="entry name" value="Amidase/PGRP_sf"/>
</dbReference>
<reference evidence="6 7" key="1">
    <citation type="submission" date="2020-03" db="EMBL/GenBank/DDBJ databases">
        <title>Soil Listeria distribution.</title>
        <authorList>
            <person name="Liao J."/>
            <person name="Wiedmann M."/>
        </authorList>
    </citation>
    <scope>NUCLEOTIDE SEQUENCE [LARGE SCALE GENOMIC DNA]</scope>
    <source>
        <strain evidence="6 7">FSL L7-0149</strain>
    </source>
</reference>
<accession>A0A842FAV8</accession>
<dbReference type="Pfam" id="PF08239">
    <property type="entry name" value="SH3_3"/>
    <property type="match status" value="1"/>
</dbReference>
<dbReference type="Pfam" id="PF01510">
    <property type="entry name" value="Amidase_2"/>
    <property type="match status" value="1"/>
</dbReference>
<evidence type="ECO:0000313" key="6">
    <source>
        <dbReference type="EMBL" id="MBC2241799.1"/>
    </source>
</evidence>
<evidence type="ECO:0000313" key="7">
    <source>
        <dbReference type="Proteomes" id="UP000553016"/>
    </source>
</evidence>
<comment type="catalytic activity">
    <reaction evidence="1">
        <text>Hydrolyzes the link between N-acetylmuramoyl residues and L-amino acid residues in certain cell-wall glycopeptides.</text>
        <dbReference type="EC" id="3.5.1.28"/>
    </reaction>
</comment>
<dbReference type="PANTHER" id="PTHR30417:SF1">
    <property type="entry name" value="N-ACETYLMURAMOYL-L-ALANINE AMIDASE AMID"/>
    <property type="match status" value="1"/>
</dbReference>
<protein>
    <recommendedName>
        <fullName evidence="2">N-acetylmuramoyl-L-alanine amidase</fullName>
        <ecNumber evidence="2">3.5.1.28</ecNumber>
    </recommendedName>
</protein>
<organism evidence="6 7">
    <name type="scientific">Listeria booriae</name>
    <dbReference type="NCBI Taxonomy" id="1552123"/>
    <lineage>
        <taxon>Bacteria</taxon>
        <taxon>Bacillati</taxon>
        <taxon>Bacillota</taxon>
        <taxon>Bacilli</taxon>
        <taxon>Bacillales</taxon>
        <taxon>Listeriaceae</taxon>
        <taxon>Listeria</taxon>
    </lineage>
</organism>
<feature type="domain" description="N-acetylmuramoyl-L-alanine amidase" evidence="5">
    <location>
        <begin position="12"/>
        <end position="160"/>
    </location>
</feature>
<dbReference type="SMART" id="SM00644">
    <property type="entry name" value="Ami_2"/>
    <property type="match status" value="1"/>
</dbReference>
<evidence type="ECO:0000259" key="5">
    <source>
        <dbReference type="SMART" id="SM00644"/>
    </source>
</evidence>
<keyword evidence="3" id="KW-0378">Hydrolase</keyword>
<evidence type="ECO:0000256" key="4">
    <source>
        <dbReference type="ARBA" id="ARBA00023316"/>
    </source>
</evidence>
<dbReference type="EMBL" id="JAARZA010000008">
    <property type="protein sequence ID" value="MBC2241799.1"/>
    <property type="molecule type" value="Genomic_DNA"/>
</dbReference>
<evidence type="ECO:0000256" key="1">
    <source>
        <dbReference type="ARBA" id="ARBA00001561"/>
    </source>
</evidence>
<dbReference type="GO" id="GO:0009253">
    <property type="term" value="P:peptidoglycan catabolic process"/>
    <property type="evidence" value="ECO:0007669"/>
    <property type="project" value="InterPro"/>
</dbReference>
<proteinExistence type="predicted"/>
<name>A0A842FAV8_9LIST</name>
<dbReference type="PANTHER" id="PTHR30417">
    <property type="entry name" value="N-ACETYLMURAMOYL-L-ALANINE AMIDASE AMID"/>
    <property type="match status" value="1"/>
</dbReference>